<dbReference type="SUPFAM" id="SSF50985">
    <property type="entry name" value="RCC1/BLIP-II"/>
    <property type="match status" value="1"/>
</dbReference>
<evidence type="ECO:0000313" key="6">
    <source>
        <dbReference type="Proteomes" id="UP000019132"/>
    </source>
</evidence>
<dbReference type="PANTHER" id="PTHR22870">
    <property type="entry name" value="REGULATOR OF CHROMOSOME CONDENSATION"/>
    <property type="match status" value="1"/>
</dbReference>
<dbReference type="HOGENOM" id="CLU_743145_0_0_1"/>
<keyword evidence="1" id="KW-0677">Repeat</keyword>
<evidence type="ECO:0000259" key="4">
    <source>
        <dbReference type="Pfam" id="PF25390"/>
    </source>
</evidence>
<evidence type="ECO:0000313" key="5">
    <source>
        <dbReference type="EnsemblProtists" id="PYU1_T002500"/>
    </source>
</evidence>
<dbReference type="InterPro" id="IPR058923">
    <property type="entry name" value="RCC1-like_dom"/>
</dbReference>
<accession>K3WC09</accession>
<evidence type="ECO:0000256" key="3">
    <source>
        <dbReference type="SAM" id="MobiDB-lite"/>
    </source>
</evidence>
<dbReference type="VEuPathDB" id="FungiDB:PYU1_G002497"/>
<dbReference type="eggNOG" id="KOG1426">
    <property type="taxonomic scope" value="Eukaryota"/>
</dbReference>
<dbReference type="Proteomes" id="UP000019132">
    <property type="component" value="Unassembled WGS sequence"/>
</dbReference>
<feature type="domain" description="RCC1-like" evidence="4">
    <location>
        <begin position="47"/>
        <end position="273"/>
    </location>
</feature>
<evidence type="ECO:0000256" key="1">
    <source>
        <dbReference type="ARBA" id="ARBA00022737"/>
    </source>
</evidence>
<dbReference type="InterPro" id="IPR000408">
    <property type="entry name" value="Reg_chr_condens"/>
</dbReference>
<dbReference type="STRING" id="431595.K3WC09"/>
<dbReference type="OMA" id="WEGTISH"/>
<reference evidence="6" key="2">
    <citation type="submission" date="2010-04" db="EMBL/GenBank/DDBJ databases">
        <authorList>
            <person name="Buell R."/>
            <person name="Hamilton J."/>
            <person name="Hostetler J."/>
        </authorList>
    </citation>
    <scope>NUCLEOTIDE SEQUENCE [LARGE SCALE GENOMIC DNA]</scope>
    <source>
        <strain evidence="6">DAOM:BR144</strain>
    </source>
</reference>
<reference evidence="5" key="3">
    <citation type="submission" date="2015-02" db="UniProtKB">
        <authorList>
            <consortium name="EnsemblProtists"/>
        </authorList>
    </citation>
    <scope>IDENTIFICATION</scope>
    <source>
        <strain evidence="5">DAOM BR144</strain>
    </source>
</reference>
<sequence>RTKKEDASAPGVAFVWGTPFGLSLDEESQLANVSDASALATFNPRPAQDGSQVDILKFPSSLRRVVQVSCGYRHTALVTDNRYLYTFGYGECGRLGHGDEDSVTEPMAVSFFVSLIQSVGVDVGGIAQVSCGREHTMAVLVNGDLYGFGWAEAGRLGTGDTGSCLFPTKVLALQDVQAVACGREHTLALKKDGQVYAFGAGFGGRLGNDSEADEEYPVLVQGLDGERVVRIDAGECHSGAVNDMGEVFTWGFGNSGALGNGTRENRLLPDKIVGPWAAEQDRDGKAAAVTSIACGSYHTLVSTSTGKLYGWGDSAAGQLGAENTSAEDMVVLSPQEIQFRPAIEENNGKKKSPRSSSKSPAMIRDIACGTFTS</sequence>
<dbReference type="PROSITE" id="PS00626">
    <property type="entry name" value="RCC1_2"/>
    <property type="match status" value="3"/>
</dbReference>
<reference evidence="6" key="1">
    <citation type="journal article" date="2010" name="Genome Biol.">
        <title>Genome sequence of the necrotrophic plant pathogen Pythium ultimum reveals original pathogenicity mechanisms and effector repertoire.</title>
        <authorList>
            <person name="Levesque C.A."/>
            <person name="Brouwer H."/>
            <person name="Cano L."/>
            <person name="Hamilton J.P."/>
            <person name="Holt C."/>
            <person name="Huitema E."/>
            <person name="Raffaele S."/>
            <person name="Robideau G.P."/>
            <person name="Thines M."/>
            <person name="Win J."/>
            <person name="Zerillo M.M."/>
            <person name="Beakes G.W."/>
            <person name="Boore J.L."/>
            <person name="Busam D."/>
            <person name="Dumas B."/>
            <person name="Ferriera S."/>
            <person name="Fuerstenberg S.I."/>
            <person name="Gachon C.M."/>
            <person name="Gaulin E."/>
            <person name="Govers F."/>
            <person name="Grenville-Briggs L."/>
            <person name="Horner N."/>
            <person name="Hostetler J."/>
            <person name="Jiang R.H."/>
            <person name="Johnson J."/>
            <person name="Krajaejun T."/>
            <person name="Lin H."/>
            <person name="Meijer H.J."/>
            <person name="Moore B."/>
            <person name="Morris P."/>
            <person name="Phuntmart V."/>
            <person name="Puiu D."/>
            <person name="Shetty J."/>
            <person name="Stajich J.E."/>
            <person name="Tripathy S."/>
            <person name="Wawra S."/>
            <person name="van West P."/>
            <person name="Whitty B.R."/>
            <person name="Coutinho P.M."/>
            <person name="Henrissat B."/>
            <person name="Martin F."/>
            <person name="Thomas P.D."/>
            <person name="Tyler B.M."/>
            <person name="De Vries R.P."/>
            <person name="Kamoun S."/>
            <person name="Yandell M."/>
            <person name="Tisserat N."/>
            <person name="Buell C.R."/>
        </authorList>
    </citation>
    <scope>NUCLEOTIDE SEQUENCE</scope>
    <source>
        <strain evidence="6">DAOM:BR144</strain>
    </source>
</reference>
<dbReference type="InterPro" id="IPR051210">
    <property type="entry name" value="Ub_ligase/GEF_domain"/>
</dbReference>
<dbReference type="InterPro" id="IPR009091">
    <property type="entry name" value="RCC1/BLIP-II"/>
</dbReference>
<feature type="repeat" description="RCC1" evidence="2">
    <location>
        <begin position="306"/>
        <end position="373"/>
    </location>
</feature>
<feature type="region of interest" description="Disordered" evidence="3">
    <location>
        <begin position="341"/>
        <end position="364"/>
    </location>
</feature>
<keyword evidence="6" id="KW-1185">Reference proteome</keyword>
<feature type="repeat" description="RCC1" evidence="2">
    <location>
        <begin position="193"/>
        <end position="244"/>
    </location>
</feature>
<dbReference type="Pfam" id="PF13540">
    <property type="entry name" value="RCC1_2"/>
    <property type="match status" value="1"/>
</dbReference>
<protein>
    <recommendedName>
        <fullName evidence="4">RCC1-like domain-containing protein</fullName>
    </recommendedName>
</protein>
<dbReference type="Gene3D" id="2.130.10.30">
    <property type="entry name" value="Regulator of chromosome condensation 1/beta-lactamase-inhibitor protein II"/>
    <property type="match status" value="2"/>
</dbReference>
<dbReference type="AlphaFoldDB" id="K3WC09"/>
<dbReference type="PRINTS" id="PR00633">
    <property type="entry name" value="RCCNDNSATION"/>
</dbReference>
<dbReference type="PROSITE" id="PS50012">
    <property type="entry name" value="RCC1_3"/>
    <property type="match status" value="5"/>
</dbReference>
<feature type="repeat" description="RCC1" evidence="2">
    <location>
        <begin position="82"/>
        <end position="142"/>
    </location>
</feature>
<dbReference type="EnsemblProtists" id="PYU1_T002500">
    <property type="protein sequence ID" value="PYU1_T002500"/>
    <property type="gene ID" value="PYU1_G002497"/>
</dbReference>
<dbReference type="PANTHER" id="PTHR22870:SF408">
    <property type="entry name" value="OS09G0560450 PROTEIN"/>
    <property type="match status" value="1"/>
</dbReference>
<feature type="repeat" description="RCC1" evidence="2">
    <location>
        <begin position="143"/>
        <end position="192"/>
    </location>
</feature>
<evidence type="ECO:0000256" key="2">
    <source>
        <dbReference type="PROSITE-ProRule" id="PRU00235"/>
    </source>
</evidence>
<name>K3WC09_GLOUD</name>
<proteinExistence type="predicted"/>
<dbReference type="Pfam" id="PF25390">
    <property type="entry name" value="WD40_RLD"/>
    <property type="match status" value="1"/>
</dbReference>
<organism evidence="5 6">
    <name type="scientific">Globisporangium ultimum (strain ATCC 200006 / CBS 805.95 / DAOM BR144)</name>
    <name type="common">Pythium ultimum</name>
    <dbReference type="NCBI Taxonomy" id="431595"/>
    <lineage>
        <taxon>Eukaryota</taxon>
        <taxon>Sar</taxon>
        <taxon>Stramenopiles</taxon>
        <taxon>Oomycota</taxon>
        <taxon>Peronosporomycetes</taxon>
        <taxon>Pythiales</taxon>
        <taxon>Pythiaceae</taxon>
        <taxon>Globisporangium</taxon>
    </lineage>
</organism>
<feature type="repeat" description="RCC1" evidence="2">
    <location>
        <begin position="245"/>
        <end position="305"/>
    </location>
</feature>
<dbReference type="InParanoid" id="K3WC09"/>